<organism evidence="5 6">
    <name type="scientific">Glomus cerebriforme</name>
    <dbReference type="NCBI Taxonomy" id="658196"/>
    <lineage>
        <taxon>Eukaryota</taxon>
        <taxon>Fungi</taxon>
        <taxon>Fungi incertae sedis</taxon>
        <taxon>Mucoromycota</taxon>
        <taxon>Glomeromycotina</taxon>
        <taxon>Glomeromycetes</taxon>
        <taxon>Glomerales</taxon>
        <taxon>Glomeraceae</taxon>
        <taxon>Glomus</taxon>
    </lineage>
</organism>
<evidence type="ECO:0000256" key="1">
    <source>
        <dbReference type="ARBA" id="ARBA00006328"/>
    </source>
</evidence>
<dbReference type="InterPro" id="IPR008030">
    <property type="entry name" value="NmrA-like"/>
</dbReference>
<dbReference type="EMBL" id="QKYT01000271">
    <property type="protein sequence ID" value="RIA88282.1"/>
    <property type="molecule type" value="Genomic_DNA"/>
</dbReference>
<evidence type="ECO:0000259" key="4">
    <source>
        <dbReference type="Pfam" id="PF05368"/>
    </source>
</evidence>
<dbReference type="Gene3D" id="3.40.50.720">
    <property type="entry name" value="NAD(P)-binding Rossmann-like Domain"/>
    <property type="match status" value="1"/>
</dbReference>
<dbReference type="Gene3D" id="3.90.25.10">
    <property type="entry name" value="UDP-galactose 4-epimerase, domain 1"/>
    <property type="match status" value="1"/>
</dbReference>
<feature type="domain" description="NmrA-like" evidence="4">
    <location>
        <begin position="3"/>
        <end position="305"/>
    </location>
</feature>
<keyword evidence="3" id="KW-0560">Oxidoreductase</keyword>
<proteinExistence type="inferred from homology"/>
<gene>
    <name evidence="5" type="ORF">C1645_713380</name>
</gene>
<evidence type="ECO:0000313" key="5">
    <source>
        <dbReference type="EMBL" id="RIA88282.1"/>
    </source>
</evidence>
<accession>A0A397SRE1</accession>
<dbReference type="PANTHER" id="PTHR42748">
    <property type="entry name" value="NITROGEN METABOLITE REPRESSION PROTEIN NMRA FAMILY MEMBER"/>
    <property type="match status" value="1"/>
</dbReference>
<comment type="caution">
    <text evidence="5">The sequence shown here is derived from an EMBL/GenBank/DDBJ whole genome shotgun (WGS) entry which is preliminary data.</text>
</comment>
<dbReference type="GO" id="GO:0016491">
    <property type="term" value="F:oxidoreductase activity"/>
    <property type="evidence" value="ECO:0007669"/>
    <property type="project" value="UniProtKB-KW"/>
</dbReference>
<dbReference type="Pfam" id="PF05368">
    <property type="entry name" value="NmrA"/>
    <property type="match status" value="1"/>
</dbReference>
<dbReference type="InterPro" id="IPR051164">
    <property type="entry name" value="NmrA-like_oxidored"/>
</dbReference>
<protein>
    <recommendedName>
        <fullName evidence="4">NmrA-like domain-containing protein</fullName>
    </recommendedName>
</protein>
<keyword evidence="6" id="KW-1185">Reference proteome</keyword>
<dbReference type="OrthoDB" id="3358371at2759"/>
<dbReference type="STRING" id="658196.A0A397SRE1"/>
<dbReference type="GO" id="GO:0005634">
    <property type="term" value="C:nucleus"/>
    <property type="evidence" value="ECO:0007669"/>
    <property type="project" value="TreeGrafter"/>
</dbReference>
<dbReference type="CDD" id="cd05251">
    <property type="entry name" value="NmrA_like_SDR_a"/>
    <property type="match status" value="1"/>
</dbReference>
<keyword evidence="2" id="KW-0521">NADP</keyword>
<evidence type="ECO:0000256" key="2">
    <source>
        <dbReference type="ARBA" id="ARBA00022857"/>
    </source>
</evidence>
<dbReference type="Proteomes" id="UP000265703">
    <property type="component" value="Unassembled WGS sequence"/>
</dbReference>
<sequence>MTQKLVVVSGATGAQGGSVVNALLATGHYKVRGLTRKPDSDKAKALAAKGVEVVKCELSNKDDVKKALTGADIAYIVTNFWDQSIVGTDVKEEERQGKMIADVAKEIGLNWLLYSSLPDTTVESDGKYPDIVHFAGKNHVEQYIRSLEIPNSTFIYLGFYSQNLGIFVPLIPKENGEIEVIFPYLEENDKLPMIDSENDTGPIVAKIIEEGPSKWNGKKVPVAGEYATVKSIIESLTKTTGKTHKLRTVGDEEIAKEISSLNNDEAKQMYKWFKDFGYYGKDNEVKDISVARELHPNIKTFEQYLLKTCGKS</sequence>
<dbReference type="PANTHER" id="PTHR42748:SF30">
    <property type="entry name" value="NMRA-LIKE DOMAIN-CONTAINING PROTEIN"/>
    <property type="match status" value="1"/>
</dbReference>
<dbReference type="AlphaFoldDB" id="A0A397SRE1"/>
<name>A0A397SRE1_9GLOM</name>
<evidence type="ECO:0000313" key="6">
    <source>
        <dbReference type="Proteomes" id="UP000265703"/>
    </source>
</evidence>
<reference evidence="5 6" key="1">
    <citation type="submission" date="2018-06" db="EMBL/GenBank/DDBJ databases">
        <title>Comparative genomics reveals the genomic features of Rhizophagus irregularis, R. cerebriforme, R. diaphanum and Gigaspora rosea, and their symbiotic lifestyle signature.</title>
        <authorList>
            <person name="Morin E."/>
            <person name="San Clemente H."/>
            <person name="Chen E.C.H."/>
            <person name="De La Providencia I."/>
            <person name="Hainaut M."/>
            <person name="Kuo A."/>
            <person name="Kohler A."/>
            <person name="Murat C."/>
            <person name="Tang N."/>
            <person name="Roy S."/>
            <person name="Loubradou J."/>
            <person name="Henrissat B."/>
            <person name="Grigoriev I.V."/>
            <person name="Corradi N."/>
            <person name="Roux C."/>
            <person name="Martin F.M."/>
        </authorList>
    </citation>
    <scope>NUCLEOTIDE SEQUENCE [LARGE SCALE GENOMIC DNA]</scope>
    <source>
        <strain evidence="5 6">DAOM 227022</strain>
    </source>
</reference>
<evidence type="ECO:0000256" key="3">
    <source>
        <dbReference type="ARBA" id="ARBA00023002"/>
    </source>
</evidence>
<comment type="similarity">
    <text evidence="1">Belongs to the NmrA-type oxidoreductase family.</text>
</comment>
<dbReference type="SUPFAM" id="SSF51735">
    <property type="entry name" value="NAD(P)-binding Rossmann-fold domains"/>
    <property type="match status" value="1"/>
</dbReference>
<dbReference type="InterPro" id="IPR036291">
    <property type="entry name" value="NAD(P)-bd_dom_sf"/>
</dbReference>